<evidence type="ECO:0000313" key="2">
    <source>
        <dbReference type="EMBL" id="HIX94681.1"/>
    </source>
</evidence>
<sequence length="143" mass="15381">MKPKTMQGIGVAAGLLLAAAGLYLVRTAADPQGFLRALPYVCIGVGCGLFGGCLGSLLGDRAVQSDPELARRLRIEQNDERNIAVANRAKGKAYDCMTFVLGALMVSFALMGVDLVPLLLLVFAYLLVHGVALYYRVKFEKEM</sequence>
<comment type="caution">
    <text evidence="2">The sequence shown here is derived from an EMBL/GenBank/DDBJ whole genome shotgun (WGS) entry which is preliminary data.</text>
</comment>
<protein>
    <recommendedName>
        <fullName evidence="4">DUF2178 domain-containing protein</fullName>
    </recommendedName>
</protein>
<evidence type="ECO:0000256" key="1">
    <source>
        <dbReference type="SAM" id="Phobius"/>
    </source>
</evidence>
<keyword evidence="1" id="KW-0472">Membrane</keyword>
<feature type="transmembrane region" description="Helical" evidence="1">
    <location>
        <begin position="37"/>
        <end position="58"/>
    </location>
</feature>
<reference evidence="2" key="2">
    <citation type="submission" date="2021-04" db="EMBL/GenBank/DDBJ databases">
        <authorList>
            <person name="Gilroy R."/>
        </authorList>
    </citation>
    <scope>NUCLEOTIDE SEQUENCE</scope>
    <source>
        <strain evidence="2">ChiHecec2B26-7398</strain>
    </source>
</reference>
<name>A0A9D1Y120_9FIRM</name>
<dbReference type="Proteomes" id="UP000886751">
    <property type="component" value="Unassembled WGS sequence"/>
</dbReference>
<dbReference type="AlphaFoldDB" id="A0A9D1Y120"/>
<organism evidence="2 3">
    <name type="scientific">Candidatus Gemmiger excrementipullorum</name>
    <dbReference type="NCBI Taxonomy" id="2838610"/>
    <lineage>
        <taxon>Bacteria</taxon>
        <taxon>Bacillati</taxon>
        <taxon>Bacillota</taxon>
        <taxon>Clostridia</taxon>
        <taxon>Eubacteriales</taxon>
        <taxon>Gemmiger</taxon>
    </lineage>
</organism>
<dbReference type="InterPro" id="IPR045620">
    <property type="entry name" value="DUF6442"/>
</dbReference>
<proteinExistence type="predicted"/>
<accession>A0A9D1Y120</accession>
<reference evidence="2" key="1">
    <citation type="journal article" date="2021" name="PeerJ">
        <title>Extensive microbial diversity within the chicken gut microbiome revealed by metagenomics and culture.</title>
        <authorList>
            <person name="Gilroy R."/>
            <person name="Ravi A."/>
            <person name="Getino M."/>
            <person name="Pursley I."/>
            <person name="Horton D.L."/>
            <person name="Alikhan N.F."/>
            <person name="Baker D."/>
            <person name="Gharbi K."/>
            <person name="Hall N."/>
            <person name="Watson M."/>
            <person name="Adriaenssens E.M."/>
            <person name="Foster-Nyarko E."/>
            <person name="Jarju S."/>
            <person name="Secka A."/>
            <person name="Antonio M."/>
            <person name="Oren A."/>
            <person name="Chaudhuri R.R."/>
            <person name="La Ragione R."/>
            <person name="Hildebrand F."/>
            <person name="Pallen M.J."/>
        </authorList>
    </citation>
    <scope>NUCLEOTIDE SEQUENCE</scope>
    <source>
        <strain evidence="2">ChiHecec2B26-7398</strain>
    </source>
</reference>
<evidence type="ECO:0000313" key="3">
    <source>
        <dbReference type="Proteomes" id="UP000886751"/>
    </source>
</evidence>
<evidence type="ECO:0008006" key="4">
    <source>
        <dbReference type="Google" id="ProtNLM"/>
    </source>
</evidence>
<keyword evidence="1" id="KW-0812">Transmembrane</keyword>
<dbReference type="EMBL" id="DXEI01000069">
    <property type="protein sequence ID" value="HIX94681.1"/>
    <property type="molecule type" value="Genomic_DNA"/>
</dbReference>
<dbReference type="Pfam" id="PF20040">
    <property type="entry name" value="DUF6442"/>
    <property type="match status" value="1"/>
</dbReference>
<keyword evidence="1" id="KW-1133">Transmembrane helix</keyword>
<gene>
    <name evidence="2" type="ORF">H9846_04410</name>
</gene>
<feature type="transmembrane region" description="Helical" evidence="1">
    <location>
        <begin position="118"/>
        <end position="137"/>
    </location>
</feature>